<dbReference type="OMA" id="KIRHAWR"/>
<name>A0A837DA39_9PSEU</name>
<feature type="domain" description="DUF1707" evidence="1">
    <location>
        <begin position="21"/>
        <end position="73"/>
    </location>
</feature>
<dbReference type="InterPro" id="IPR012551">
    <property type="entry name" value="DUF1707_SHOCT-like"/>
</dbReference>
<accession>A0A837DA39</accession>
<dbReference type="Proteomes" id="UP000030848">
    <property type="component" value="Unassembled WGS sequence"/>
</dbReference>
<evidence type="ECO:0000313" key="3">
    <source>
        <dbReference type="Proteomes" id="UP000030848"/>
    </source>
</evidence>
<dbReference type="OrthoDB" id="4772576at2"/>
<dbReference type="PANTHER" id="PTHR40763">
    <property type="entry name" value="MEMBRANE PROTEIN-RELATED"/>
    <property type="match status" value="1"/>
</dbReference>
<dbReference type="EMBL" id="JRZE01000003">
    <property type="protein sequence ID" value="KHF44693.1"/>
    <property type="molecule type" value="Genomic_DNA"/>
</dbReference>
<evidence type="ECO:0000259" key="1">
    <source>
        <dbReference type="Pfam" id="PF08044"/>
    </source>
</evidence>
<comment type="caution">
    <text evidence="2">The sequence shown here is derived from an EMBL/GenBank/DDBJ whole genome shotgun (WGS) entry which is preliminary data.</text>
</comment>
<organism evidence="2 3">
    <name type="scientific">Saccharomonospora viridis</name>
    <dbReference type="NCBI Taxonomy" id="1852"/>
    <lineage>
        <taxon>Bacteria</taxon>
        <taxon>Bacillati</taxon>
        <taxon>Actinomycetota</taxon>
        <taxon>Actinomycetes</taxon>
        <taxon>Pseudonocardiales</taxon>
        <taxon>Pseudonocardiaceae</taxon>
        <taxon>Saccharomonospora</taxon>
    </lineage>
</organism>
<dbReference type="AlphaFoldDB" id="A0A837DA39"/>
<sequence>MSEEQSNEEQLSAEQRRLRELRVSDQEREHVVELLKTATGRGLIDLDEFSERADTAYAARTRGELNKVLIDLPGLVHPEAAVIGVGNRTVAAGVTVPIPVPGEQLVLRAHGSNLVRKGQWTVPSAILVRNRYGDARLDFSEANMTSDVVHIELDVKWGSVHLIIPEHASLDLNALNDVKWSSVNDKTRGGTGAPRFVVTGRLTGSSLNVRHPRRGLFSF</sequence>
<dbReference type="RefSeq" id="WP_015788203.1">
    <property type="nucleotide sequence ID" value="NZ_CALJZO010000036.1"/>
</dbReference>
<proteinExistence type="predicted"/>
<protein>
    <recommendedName>
        <fullName evidence="1">DUF1707 domain-containing protein</fullName>
    </recommendedName>
</protein>
<dbReference type="PANTHER" id="PTHR40763:SF5">
    <property type="entry name" value="MEMBRANE PROTEIN"/>
    <property type="match status" value="1"/>
</dbReference>
<gene>
    <name evidence="2" type="ORF">MINT15_15750</name>
</gene>
<reference evidence="2 3" key="1">
    <citation type="submission" date="2014-10" db="EMBL/GenBank/DDBJ databases">
        <title>Genome sequence of Micropolyspora internatus JCM3315.</title>
        <authorList>
            <person name="Shin S.-K."/>
            <person name="Yi H."/>
        </authorList>
    </citation>
    <scope>NUCLEOTIDE SEQUENCE [LARGE SCALE GENOMIC DNA]</scope>
    <source>
        <strain evidence="2 3">JCM 3315</strain>
    </source>
</reference>
<evidence type="ECO:0000313" key="2">
    <source>
        <dbReference type="EMBL" id="KHF44693.1"/>
    </source>
</evidence>
<dbReference type="Pfam" id="PF08044">
    <property type="entry name" value="DUF1707"/>
    <property type="match status" value="1"/>
</dbReference>